<dbReference type="GO" id="GO:0070411">
    <property type="term" value="F:I-SMAD binding"/>
    <property type="evidence" value="ECO:0007669"/>
    <property type="project" value="TreeGrafter"/>
</dbReference>
<organism evidence="10 11">
    <name type="scientific">Ancylostoma ceylanicum</name>
    <dbReference type="NCBI Taxonomy" id="53326"/>
    <lineage>
        <taxon>Eukaryota</taxon>
        <taxon>Metazoa</taxon>
        <taxon>Ecdysozoa</taxon>
        <taxon>Nematoda</taxon>
        <taxon>Chromadorea</taxon>
        <taxon>Rhabditida</taxon>
        <taxon>Rhabditina</taxon>
        <taxon>Rhabditomorpha</taxon>
        <taxon>Strongyloidea</taxon>
        <taxon>Ancylostomatidae</taxon>
        <taxon>Ancylostomatinae</taxon>
        <taxon>Ancylostoma</taxon>
    </lineage>
</organism>
<dbReference type="STRING" id="53326.A0A016T533"/>
<dbReference type="Proteomes" id="UP000024635">
    <property type="component" value="Unassembled WGS sequence"/>
</dbReference>
<dbReference type="InterPro" id="IPR017855">
    <property type="entry name" value="SMAD-like_dom_sf"/>
</dbReference>
<keyword evidence="3" id="KW-0862">Zinc</keyword>
<dbReference type="InterPro" id="IPR013790">
    <property type="entry name" value="Dwarfin"/>
</dbReference>
<dbReference type="PANTHER" id="PTHR13703:SF61">
    <property type="entry name" value="PROTEIN MOTHERS AGAINST DPP"/>
    <property type="match status" value="1"/>
</dbReference>
<feature type="domain" description="MH1" evidence="8">
    <location>
        <begin position="1"/>
        <end position="134"/>
    </location>
</feature>
<evidence type="ECO:0000256" key="7">
    <source>
        <dbReference type="RuleBase" id="RU361195"/>
    </source>
</evidence>
<keyword evidence="6 7" id="KW-0539">Nucleus</keyword>
<comment type="subcellular location">
    <subcellularLocation>
        <location evidence="7">Cytoplasm</location>
    </subcellularLocation>
    <subcellularLocation>
        <location evidence="7">Nucleus</location>
    </subcellularLocation>
</comment>
<reference evidence="11" key="1">
    <citation type="journal article" date="2015" name="Nat. Genet.">
        <title>The genome and transcriptome of the zoonotic hookworm Ancylostoma ceylanicum identify infection-specific gene families.</title>
        <authorList>
            <person name="Schwarz E.M."/>
            <person name="Hu Y."/>
            <person name="Antoshechkin I."/>
            <person name="Miller M.M."/>
            <person name="Sternberg P.W."/>
            <person name="Aroian R.V."/>
        </authorList>
    </citation>
    <scope>NUCLEOTIDE SEQUENCE</scope>
    <source>
        <strain evidence="11">HY135</strain>
    </source>
</reference>
<dbReference type="InterPro" id="IPR036578">
    <property type="entry name" value="SMAD_MH1_sf"/>
</dbReference>
<comment type="similarity">
    <text evidence="1 7">Belongs to the dwarfin/SMAD family.</text>
</comment>
<proteinExistence type="inferred from homology"/>
<name>A0A016T533_9BILA</name>
<evidence type="ECO:0000256" key="4">
    <source>
        <dbReference type="ARBA" id="ARBA00023015"/>
    </source>
</evidence>
<keyword evidence="5 7" id="KW-0804">Transcription</keyword>
<evidence type="ECO:0000313" key="10">
    <source>
        <dbReference type="EMBL" id="EYB97751.1"/>
    </source>
</evidence>
<dbReference type="SUPFAM" id="SSF56366">
    <property type="entry name" value="SMAD MH1 domain"/>
    <property type="match status" value="1"/>
</dbReference>
<dbReference type="GO" id="GO:0000978">
    <property type="term" value="F:RNA polymerase II cis-regulatory region sequence-specific DNA binding"/>
    <property type="evidence" value="ECO:0007669"/>
    <property type="project" value="TreeGrafter"/>
</dbReference>
<dbReference type="InterPro" id="IPR001132">
    <property type="entry name" value="SMAD_dom_Dwarfin-type"/>
</dbReference>
<evidence type="ECO:0000259" key="8">
    <source>
        <dbReference type="PROSITE" id="PS51075"/>
    </source>
</evidence>
<dbReference type="EMBL" id="JARK01001473">
    <property type="protein sequence ID" value="EYB97751.1"/>
    <property type="molecule type" value="Genomic_DNA"/>
</dbReference>
<dbReference type="PROSITE" id="PS51076">
    <property type="entry name" value="MH2"/>
    <property type="match status" value="1"/>
</dbReference>
<dbReference type="Pfam" id="PF03166">
    <property type="entry name" value="MH2"/>
    <property type="match status" value="1"/>
</dbReference>
<protein>
    <recommendedName>
        <fullName evidence="7">Mothers against decapentaplegic homolog</fullName>
        <shortName evidence="7">MAD homolog</shortName>
        <shortName evidence="7">Mothers against DPP homolog</shortName>
    </recommendedName>
    <alternativeName>
        <fullName evidence="7">SMAD family member</fullName>
    </alternativeName>
</protein>
<keyword evidence="11" id="KW-1185">Reference proteome</keyword>
<dbReference type="Gene3D" id="2.60.200.10">
    <property type="match status" value="1"/>
</dbReference>
<gene>
    <name evidence="10" type="primary">Acey_s0137.g2001</name>
    <name evidence="10" type="ORF">Y032_0137g2001</name>
</gene>
<accession>A0A016T533</accession>
<dbReference type="GO" id="GO:0050793">
    <property type="term" value="P:regulation of developmental process"/>
    <property type="evidence" value="ECO:0007669"/>
    <property type="project" value="UniProtKB-ARBA"/>
</dbReference>
<dbReference type="SUPFAM" id="SSF49879">
    <property type="entry name" value="SMAD/FHA domain"/>
    <property type="match status" value="1"/>
</dbReference>
<dbReference type="PROSITE" id="PS51075">
    <property type="entry name" value="MH1"/>
    <property type="match status" value="1"/>
</dbReference>
<dbReference type="InterPro" id="IPR003619">
    <property type="entry name" value="MAD_homology1_Dwarfin-type"/>
</dbReference>
<keyword evidence="2" id="KW-0479">Metal-binding</keyword>
<dbReference type="GO" id="GO:0046872">
    <property type="term" value="F:metal ion binding"/>
    <property type="evidence" value="ECO:0007669"/>
    <property type="project" value="UniProtKB-KW"/>
</dbReference>
<dbReference type="GO" id="GO:0051239">
    <property type="term" value="P:regulation of multicellular organismal process"/>
    <property type="evidence" value="ECO:0007669"/>
    <property type="project" value="UniProtKB-ARBA"/>
</dbReference>
<evidence type="ECO:0000313" key="11">
    <source>
        <dbReference type="Proteomes" id="UP000024635"/>
    </source>
</evidence>
<dbReference type="GO" id="GO:0030154">
    <property type="term" value="P:cell differentiation"/>
    <property type="evidence" value="ECO:0007669"/>
    <property type="project" value="TreeGrafter"/>
</dbReference>
<dbReference type="GO" id="GO:0030509">
    <property type="term" value="P:BMP signaling pathway"/>
    <property type="evidence" value="ECO:0007669"/>
    <property type="project" value="TreeGrafter"/>
</dbReference>
<keyword evidence="7" id="KW-0963">Cytoplasm</keyword>
<dbReference type="Gene3D" id="3.90.520.10">
    <property type="entry name" value="SMAD MH1 domain"/>
    <property type="match status" value="1"/>
</dbReference>
<evidence type="ECO:0000256" key="5">
    <source>
        <dbReference type="ARBA" id="ARBA00023163"/>
    </source>
</evidence>
<dbReference type="GO" id="GO:0009653">
    <property type="term" value="P:anatomical structure morphogenesis"/>
    <property type="evidence" value="ECO:0007669"/>
    <property type="project" value="TreeGrafter"/>
</dbReference>
<feature type="domain" description="MH2" evidence="9">
    <location>
        <begin position="212"/>
        <end position="408"/>
    </location>
</feature>
<evidence type="ECO:0000256" key="1">
    <source>
        <dbReference type="ARBA" id="ARBA00005545"/>
    </source>
</evidence>
<keyword evidence="4 7" id="KW-0805">Transcription regulation</keyword>
<dbReference type="SMART" id="SM00523">
    <property type="entry name" value="DWA"/>
    <property type="match status" value="1"/>
</dbReference>
<evidence type="ECO:0000256" key="6">
    <source>
        <dbReference type="ARBA" id="ARBA00023242"/>
    </source>
</evidence>
<comment type="caution">
    <text evidence="10">The sequence shown here is derived from an EMBL/GenBank/DDBJ whole genome shotgun (WGS) entry which is preliminary data.</text>
</comment>
<dbReference type="InterPro" id="IPR013019">
    <property type="entry name" value="MAD_homology_MH1"/>
</dbReference>
<evidence type="ECO:0000256" key="2">
    <source>
        <dbReference type="ARBA" id="ARBA00022723"/>
    </source>
</evidence>
<dbReference type="OrthoDB" id="5794312at2759"/>
<dbReference type="AlphaFoldDB" id="A0A016T533"/>
<dbReference type="SMART" id="SM00524">
    <property type="entry name" value="DWB"/>
    <property type="match status" value="1"/>
</dbReference>
<dbReference type="GO" id="GO:0005737">
    <property type="term" value="C:cytoplasm"/>
    <property type="evidence" value="ECO:0007669"/>
    <property type="project" value="UniProtKB-SubCell"/>
</dbReference>
<dbReference type="InterPro" id="IPR008984">
    <property type="entry name" value="SMAD_FHA_dom_sf"/>
</dbReference>
<dbReference type="Pfam" id="PF03165">
    <property type="entry name" value="MH1"/>
    <property type="match status" value="1"/>
</dbReference>
<dbReference type="GO" id="GO:0071144">
    <property type="term" value="C:heteromeric SMAD protein complex"/>
    <property type="evidence" value="ECO:0007669"/>
    <property type="project" value="TreeGrafter"/>
</dbReference>
<dbReference type="GO" id="GO:0060395">
    <property type="term" value="P:SMAD protein signal transduction"/>
    <property type="evidence" value="ECO:0007669"/>
    <property type="project" value="TreeGrafter"/>
</dbReference>
<sequence>MSIKTNFDGIMKHLGWKQGDEDENWAKKAIDNLMKKLLKHNKDALASLEFALQCKGEQPTDCVTIPRSLDGRLQISHRKALPHVIYCRVYRWPDLQSHHELKAIDGCRYCYDSGQKEICINPYHYRRIESDGVLPPVLVPRYSELPPPSIPPGIRRMQAMEASGSSMPQNVEIAGLFNHSQFNQMQVDDADGYSFSPSVPTVAVQCVQPEHWATISYYEMNTRVGEQIRVTSSPVFIDGYTDPTNNPQKISLGLFSNVNRNPPIENTRRLIGKGVKLTYVRHQGTLFAECESDSAIFVQSRNCNFIHGFHPTTVVKIANKCSLKIFDEQCFRTLLADCSTRGFDASYELTKMTIIRMSFVKGWGAEYQRKDITSTPCWIEIHLHAPLTWLDQVLKHMTPPPRPISSIS</sequence>
<dbReference type="PANTHER" id="PTHR13703">
    <property type="entry name" value="SMAD"/>
    <property type="match status" value="1"/>
</dbReference>
<dbReference type="GO" id="GO:0000981">
    <property type="term" value="F:DNA-binding transcription factor activity, RNA polymerase II-specific"/>
    <property type="evidence" value="ECO:0007669"/>
    <property type="project" value="TreeGrafter"/>
</dbReference>
<evidence type="ECO:0000256" key="3">
    <source>
        <dbReference type="ARBA" id="ARBA00022833"/>
    </source>
</evidence>
<dbReference type="GO" id="GO:0009791">
    <property type="term" value="P:post-embryonic development"/>
    <property type="evidence" value="ECO:0007669"/>
    <property type="project" value="UniProtKB-ARBA"/>
</dbReference>
<evidence type="ECO:0000259" key="9">
    <source>
        <dbReference type="PROSITE" id="PS51076"/>
    </source>
</evidence>